<reference evidence="8 9" key="1">
    <citation type="submission" date="2024-09" db="EMBL/GenBank/DDBJ databases">
        <authorList>
            <person name="Sun Q."/>
            <person name="Mori K."/>
        </authorList>
    </citation>
    <scope>NUCLEOTIDE SEQUENCE [LARGE SCALE GENOMIC DNA]</scope>
    <source>
        <strain evidence="8 9">ATCC 51285</strain>
    </source>
</reference>
<dbReference type="CDD" id="cd08884">
    <property type="entry name" value="RHO_alpha_C_GbcA-like"/>
    <property type="match status" value="1"/>
</dbReference>
<keyword evidence="5" id="KW-0408">Iron</keyword>
<comment type="cofactor">
    <cofactor evidence="1">
        <name>Fe cation</name>
        <dbReference type="ChEBI" id="CHEBI:24875"/>
    </cofactor>
</comment>
<dbReference type="PROSITE" id="PS51296">
    <property type="entry name" value="RIESKE"/>
    <property type="match status" value="1"/>
</dbReference>
<keyword evidence="2" id="KW-0001">2Fe-2S</keyword>
<evidence type="ECO:0000256" key="2">
    <source>
        <dbReference type="ARBA" id="ARBA00022714"/>
    </source>
</evidence>
<gene>
    <name evidence="8" type="ORF">ACFFLH_13445</name>
</gene>
<evidence type="ECO:0000259" key="7">
    <source>
        <dbReference type="PROSITE" id="PS51296"/>
    </source>
</evidence>
<dbReference type="RefSeq" id="WP_051527873.1">
    <property type="nucleotide sequence ID" value="NZ_JBHLZN010000004.1"/>
</dbReference>
<protein>
    <submittedName>
        <fullName evidence="8">SRPBCC family protein</fullName>
    </submittedName>
</protein>
<sequence length="433" mass="49598">MNQEQQPLHLANDNGQSSREYLAKLLQNRDPGYSLDQPFYKDEAFFRLDMEEIFYKEWLLVGMTCEIPNKGNYFTLQIGENPIIVVRGKEGAIEAFHNVCRHRGSRLCTQHRGKTAKLVCPYHQWTYELDGKLIYAGSEMGQDFDMAKFALKKLNVRQAGGFIFVSLSDNPPAIDSFLASLEEYMEPYDMENTKVAVETTLIEKANWKLVIENNRECYHCSGSHPELLNSLLEWDDTNDPRADDAFKAHVARKVAEWEAEGIPHEHRGHGLRNRIVRMPLMEGTVSMTMDGSSASKKLMGRIKNPDLGSMRILHLPNSWNHCMGDHLITFRVIPLGPQETMVTTKWLVHKDAVEGVDYDVENMRKVWDATNDQDRTLAEENQRGINSIAYQPGPYSQTYEFGVINFINWYAKRMLENMGHAAPSHLQAVTSHE</sequence>
<dbReference type="PRINTS" id="PR00090">
    <property type="entry name" value="RNGDIOXGNASE"/>
</dbReference>
<evidence type="ECO:0000313" key="8">
    <source>
        <dbReference type="EMBL" id="MFB9887420.1"/>
    </source>
</evidence>
<evidence type="ECO:0000256" key="6">
    <source>
        <dbReference type="ARBA" id="ARBA00023014"/>
    </source>
</evidence>
<accession>A0ABV5ZDR3</accession>
<evidence type="ECO:0000256" key="3">
    <source>
        <dbReference type="ARBA" id="ARBA00022723"/>
    </source>
</evidence>
<dbReference type="Gene3D" id="3.90.380.10">
    <property type="entry name" value="Naphthalene 1,2-dioxygenase Alpha Subunit, Chain A, domain 1"/>
    <property type="match status" value="1"/>
</dbReference>
<dbReference type="EMBL" id="JBHLZN010000004">
    <property type="protein sequence ID" value="MFB9887420.1"/>
    <property type="molecule type" value="Genomic_DNA"/>
</dbReference>
<dbReference type="CDD" id="cd03469">
    <property type="entry name" value="Rieske_RO_Alpha_N"/>
    <property type="match status" value="1"/>
</dbReference>
<keyword evidence="9" id="KW-1185">Reference proteome</keyword>
<dbReference type="InterPro" id="IPR001663">
    <property type="entry name" value="Rng_hydr_dOase-A"/>
</dbReference>
<name>A0ABV5ZDR3_9GAMM</name>
<dbReference type="Pfam" id="PF00355">
    <property type="entry name" value="Rieske"/>
    <property type="match status" value="1"/>
</dbReference>
<keyword evidence="6" id="KW-0411">Iron-sulfur</keyword>
<comment type="caution">
    <text evidence="8">The sequence shown here is derived from an EMBL/GenBank/DDBJ whole genome shotgun (WGS) entry which is preliminary data.</text>
</comment>
<evidence type="ECO:0000256" key="5">
    <source>
        <dbReference type="ARBA" id="ARBA00023004"/>
    </source>
</evidence>
<dbReference type="Proteomes" id="UP001589628">
    <property type="component" value="Unassembled WGS sequence"/>
</dbReference>
<proteinExistence type="predicted"/>
<evidence type="ECO:0000256" key="1">
    <source>
        <dbReference type="ARBA" id="ARBA00001962"/>
    </source>
</evidence>
<dbReference type="SUPFAM" id="SSF55961">
    <property type="entry name" value="Bet v1-like"/>
    <property type="match status" value="1"/>
</dbReference>
<keyword evidence="4" id="KW-0560">Oxidoreductase</keyword>
<evidence type="ECO:0000256" key="4">
    <source>
        <dbReference type="ARBA" id="ARBA00023002"/>
    </source>
</evidence>
<organism evidence="8 9">
    <name type="scientific">Balneatrix alpica</name>
    <dbReference type="NCBI Taxonomy" id="75684"/>
    <lineage>
        <taxon>Bacteria</taxon>
        <taxon>Pseudomonadati</taxon>
        <taxon>Pseudomonadota</taxon>
        <taxon>Gammaproteobacteria</taxon>
        <taxon>Oceanospirillales</taxon>
        <taxon>Balneatrichaceae</taxon>
        <taxon>Balneatrix</taxon>
    </lineage>
</organism>
<feature type="domain" description="Rieske" evidence="7">
    <location>
        <begin position="58"/>
        <end position="165"/>
    </location>
</feature>
<dbReference type="PANTHER" id="PTHR43756:SF5">
    <property type="entry name" value="CHOLINE MONOOXYGENASE, CHLOROPLASTIC"/>
    <property type="match status" value="1"/>
</dbReference>
<dbReference type="SUPFAM" id="SSF50022">
    <property type="entry name" value="ISP domain"/>
    <property type="match status" value="1"/>
</dbReference>
<dbReference type="PANTHER" id="PTHR43756">
    <property type="entry name" value="CHOLINE MONOOXYGENASE, CHLOROPLASTIC"/>
    <property type="match status" value="1"/>
</dbReference>
<dbReference type="Pfam" id="PF00848">
    <property type="entry name" value="Ring_hydroxyl_A"/>
    <property type="match status" value="1"/>
</dbReference>
<dbReference type="InterPro" id="IPR036922">
    <property type="entry name" value="Rieske_2Fe-2S_sf"/>
</dbReference>
<dbReference type="Gene3D" id="2.102.10.10">
    <property type="entry name" value="Rieske [2Fe-2S] iron-sulphur domain"/>
    <property type="match status" value="1"/>
</dbReference>
<keyword evidence="3" id="KW-0479">Metal-binding</keyword>
<dbReference type="InterPro" id="IPR017941">
    <property type="entry name" value="Rieske_2Fe-2S"/>
</dbReference>
<evidence type="ECO:0000313" key="9">
    <source>
        <dbReference type="Proteomes" id="UP001589628"/>
    </source>
</evidence>
<dbReference type="InterPro" id="IPR015879">
    <property type="entry name" value="Ring_hydroxy_dOase_asu_C_dom"/>
</dbReference>